<evidence type="ECO:0000313" key="1">
    <source>
        <dbReference type="EMBL" id="GEU34846.1"/>
    </source>
</evidence>
<protein>
    <submittedName>
        <fullName evidence="1">Nucleic acid-binding, OB-fold protein</fullName>
    </submittedName>
</protein>
<sequence>MGLLQMDCEECNNKGMNQLLLYVTRKRYTRIEPIANDSFPEHYFNFAAYNEVQSKADVKDATLTDTQISLIQLMHSTSKDNPPTHTKKNK</sequence>
<proteinExistence type="predicted"/>
<gene>
    <name evidence="1" type="ORF">Tci_006824</name>
</gene>
<accession>A0A6L2JD90</accession>
<organism evidence="1">
    <name type="scientific">Tanacetum cinerariifolium</name>
    <name type="common">Dalmatian daisy</name>
    <name type="synonym">Chrysanthemum cinerariifolium</name>
    <dbReference type="NCBI Taxonomy" id="118510"/>
    <lineage>
        <taxon>Eukaryota</taxon>
        <taxon>Viridiplantae</taxon>
        <taxon>Streptophyta</taxon>
        <taxon>Embryophyta</taxon>
        <taxon>Tracheophyta</taxon>
        <taxon>Spermatophyta</taxon>
        <taxon>Magnoliopsida</taxon>
        <taxon>eudicotyledons</taxon>
        <taxon>Gunneridae</taxon>
        <taxon>Pentapetalae</taxon>
        <taxon>asterids</taxon>
        <taxon>campanulids</taxon>
        <taxon>Asterales</taxon>
        <taxon>Asteraceae</taxon>
        <taxon>Asteroideae</taxon>
        <taxon>Anthemideae</taxon>
        <taxon>Anthemidinae</taxon>
        <taxon>Tanacetum</taxon>
    </lineage>
</organism>
<dbReference type="EMBL" id="BKCJ010000624">
    <property type="protein sequence ID" value="GEU34846.1"/>
    <property type="molecule type" value="Genomic_DNA"/>
</dbReference>
<comment type="caution">
    <text evidence="1">The sequence shown here is derived from an EMBL/GenBank/DDBJ whole genome shotgun (WGS) entry which is preliminary data.</text>
</comment>
<name>A0A6L2JD90_TANCI</name>
<reference evidence="1" key="1">
    <citation type="journal article" date="2019" name="Sci. Rep.">
        <title>Draft genome of Tanacetum cinerariifolium, the natural source of mosquito coil.</title>
        <authorList>
            <person name="Yamashiro T."/>
            <person name="Shiraishi A."/>
            <person name="Satake H."/>
            <person name="Nakayama K."/>
        </authorList>
    </citation>
    <scope>NUCLEOTIDE SEQUENCE</scope>
</reference>
<dbReference type="AlphaFoldDB" id="A0A6L2JD90"/>